<evidence type="ECO:0000313" key="2">
    <source>
        <dbReference type="EMBL" id="CAB4806500.1"/>
    </source>
</evidence>
<dbReference type="EMBL" id="CAFAAP010000120">
    <property type="protein sequence ID" value="CAB4806500.1"/>
    <property type="molecule type" value="Genomic_DNA"/>
</dbReference>
<dbReference type="InterPro" id="IPR039068">
    <property type="entry name" value="PqqC-like"/>
</dbReference>
<name>A0A6J6YAT5_9ZZZZ</name>
<dbReference type="PANTHER" id="PTHR40279:SF3">
    <property type="entry name" value="4-AMINOBENZOATE SYNTHASE"/>
    <property type="match status" value="1"/>
</dbReference>
<evidence type="ECO:0000256" key="1">
    <source>
        <dbReference type="ARBA" id="ARBA00023002"/>
    </source>
</evidence>
<dbReference type="Pfam" id="PF14518">
    <property type="entry name" value="Haem_oxygenas_2"/>
    <property type="match status" value="1"/>
</dbReference>
<dbReference type="SUPFAM" id="SSF48613">
    <property type="entry name" value="Heme oxygenase-like"/>
    <property type="match status" value="1"/>
</dbReference>
<proteinExistence type="predicted"/>
<sequence>MLYTDRKTLLNGENMSELLNHTDFRAALEDAMKGTMAKDASFSRAWATGKLERHHFVSWATNHYHYVGPFGDYLGLMYAKTPDWARDAKDFLLQNLYEEELSDDRHTDLLVRFAEACGGTREFVYDRRNSMPYTKGLQGWLYYISSNEHFVVSTAATIVGLESQVPSIYRTQYPALIDPEIYGFTEWETEFFDLHITSDEVHGERGYQIVLKYADTPELQQRCLEAVREAADMRFNYTKSLYDTYVRKDLGEWVEDLALAR</sequence>
<dbReference type="SMART" id="SM01236">
    <property type="entry name" value="Haem_oxygenase_2"/>
    <property type="match status" value="1"/>
</dbReference>
<dbReference type="AlphaFoldDB" id="A0A6J6YAT5"/>
<reference evidence="2" key="1">
    <citation type="submission" date="2020-05" db="EMBL/GenBank/DDBJ databases">
        <authorList>
            <person name="Chiriac C."/>
            <person name="Salcher M."/>
            <person name="Ghai R."/>
            <person name="Kavagutti S V."/>
        </authorList>
    </citation>
    <scope>NUCLEOTIDE SEQUENCE</scope>
</reference>
<dbReference type="Gene3D" id="1.20.910.10">
    <property type="entry name" value="Heme oxygenase-like"/>
    <property type="match status" value="1"/>
</dbReference>
<dbReference type="InterPro" id="IPR016084">
    <property type="entry name" value="Haem_Oase-like_multi-hlx"/>
</dbReference>
<dbReference type="GO" id="GO:0016491">
    <property type="term" value="F:oxidoreductase activity"/>
    <property type="evidence" value="ECO:0007669"/>
    <property type="project" value="UniProtKB-KW"/>
</dbReference>
<organism evidence="2">
    <name type="scientific">freshwater metagenome</name>
    <dbReference type="NCBI Taxonomy" id="449393"/>
    <lineage>
        <taxon>unclassified sequences</taxon>
        <taxon>metagenomes</taxon>
        <taxon>ecological metagenomes</taxon>
    </lineage>
</organism>
<protein>
    <submittedName>
        <fullName evidence="2">Unannotated protein</fullName>
    </submittedName>
</protein>
<gene>
    <name evidence="2" type="ORF">UFOPK3026_00845</name>
</gene>
<dbReference type="PANTHER" id="PTHR40279">
    <property type="entry name" value="PQQC-LIKE PROTEIN"/>
    <property type="match status" value="1"/>
</dbReference>
<keyword evidence="1" id="KW-0560">Oxidoreductase</keyword>
<accession>A0A6J6YAT5</accession>